<comment type="pathway">
    <text evidence="1">Cell wall biogenesis; cell wall polysaccharide biosynthesis.</text>
</comment>
<organism evidence="6 7">
    <name type="scientific">Dorea longicatena DSM 13814</name>
    <dbReference type="NCBI Taxonomy" id="411462"/>
    <lineage>
        <taxon>Bacteria</taxon>
        <taxon>Bacillati</taxon>
        <taxon>Bacillota</taxon>
        <taxon>Clostridia</taxon>
        <taxon>Lachnospirales</taxon>
        <taxon>Lachnospiraceae</taxon>
        <taxon>Dorea</taxon>
    </lineage>
</organism>
<dbReference type="AlphaFoldDB" id="A6BHF0"/>
<evidence type="ECO:0000256" key="3">
    <source>
        <dbReference type="ARBA" id="ARBA00022676"/>
    </source>
</evidence>
<dbReference type="Pfam" id="PF00535">
    <property type="entry name" value="Glycos_transf_2"/>
    <property type="match status" value="1"/>
</dbReference>
<comment type="similarity">
    <text evidence="2">Belongs to the glycosyltransferase 2 family.</text>
</comment>
<dbReference type="SUPFAM" id="SSF53448">
    <property type="entry name" value="Nucleotide-diphospho-sugar transferases"/>
    <property type="match status" value="1"/>
</dbReference>
<dbReference type="RefSeq" id="WP_006428604.1">
    <property type="nucleotide sequence ID" value="NZ_DS264416.1"/>
</dbReference>
<keyword evidence="4 6" id="KW-0808">Transferase</keyword>
<dbReference type="HOGENOM" id="CLU_023845_6_0_9"/>
<dbReference type="PANTHER" id="PTHR43179">
    <property type="entry name" value="RHAMNOSYLTRANSFERASE WBBL"/>
    <property type="match status" value="1"/>
</dbReference>
<evidence type="ECO:0000313" key="7">
    <source>
        <dbReference type="Proteomes" id="UP000004016"/>
    </source>
</evidence>
<name>A6BHF0_9FIRM</name>
<proteinExistence type="inferred from homology"/>
<dbReference type="eggNOG" id="COG1216">
    <property type="taxonomic scope" value="Bacteria"/>
</dbReference>
<sequence>MDIVFVMLHYMAIEETKISIDYIRKNVDTEKYKIIVVDNASPDNSGDMLIKEYGQDIDIKIIKARTNLGFARGNNLGFRYAKKCWNPKYIVLMNNDVYLIEKKLMHKLEMEYSKSRFDVLGPMIMTGDGRCDINPQKSEFKNVEDVKKRIEFYKKDLRRYELGYAEILYKIVRIKNIIFSKNTRRNIKKDFINRAEDVKLHGCFWVFSNNYIKEYDGLDESTFLYWEEELLYKHMQYDRKKMVYTPEIKVYHLEDASTNACIKKARKKMIFIRTEYIKSLTALMEIYEKCDKSKER</sequence>
<evidence type="ECO:0000256" key="1">
    <source>
        <dbReference type="ARBA" id="ARBA00004776"/>
    </source>
</evidence>
<evidence type="ECO:0000256" key="2">
    <source>
        <dbReference type="ARBA" id="ARBA00006739"/>
    </source>
</evidence>
<dbReference type="CAZy" id="GT2">
    <property type="family name" value="Glycosyltransferase Family 2"/>
</dbReference>
<evidence type="ECO:0000259" key="5">
    <source>
        <dbReference type="Pfam" id="PF00535"/>
    </source>
</evidence>
<reference evidence="6 7" key="2">
    <citation type="submission" date="2007-04" db="EMBL/GenBank/DDBJ databases">
        <title>Draft genome sequence of Dorea longicatena (DSM 13814).</title>
        <authorList>
            <person name="Sudarsanam P."/>
            <person name="Ley R."/>
            <person name="Guruge J."/>
            <person name="Turnbaugh P.J."/>
            <person name="Mahowald M."/>
            <person name="Liep D."/>
            <person name="Gordon J."/>
        </authorList>
    </citation>
    <scope>NUCLEOTIDE SEQUENCE [LARGE SCALE GENOMIC DNA]</scope>
    <source>
        <strain evidence="6 7">DSM 13814</strain>
    </source>
</reference>
<dbReference type="GeneID" id="93136346"/>
<dbReference type="InterPro" id="IPR029044">
    <property type="entry name" value="Nucleotide-diphossugar_trans"/>
</dbReference>
<dbReference type="EC" id="2.4.-.-" evidence="6"/>
<dbReference type="Gene3D" id="3.90.550.10">
    <property type="entry name" value="Spore Coat Polysaccharide Biosynthesis Protein SpsA, Chain A"/>
    <property type="match status" value="1"/>
</dbReference>
<dbReference type="InterPro" id="IPR001173">
    <property type="entry name" value="Glyco_trans_2-like"/>
</dbReference>
<dbReference type="Proteomes" id="UP000004016">
    <property type="component" value="Unassembled WGS sequence"/>
</dbReference>
<dbReference type="GO" id="GO:0016757">
    <property type="term" value="F:glycosyltransferase activity"/>
    <property type="evidence" value="ECO:0007669"/>
    <property type="project" value="UniProtKB-KW"/>
</dbReference>
<dbReference type="PANTHER" id="PTHR43179:SF12">
    <property type="entry name" value="GALACTOFURANOSYLTRANSFERASE GLFT2"/>
    <property type="match status" value="1"/>
</dbReference>
<evidence type="ECO:0000313" key="6">
    <source>
        <dbReference type="EMBL" id="EDM62910.1"/>
    </source>
</evidence>
<keyword evidence="3 6" id="KW-0328">Glycosyltransferase</keyword>
<protein>
    <submittedName>
        <fullName evidence="6">Glycosyltransferase, group 2 family protein</fullName>
        <ecNumber evidence="6">2.4.-.-</ecNumber>
    </submittedName>
</protein>
<reference evidence="6 7" key="1">
    <citation type="submission" date="2007-03" db="EMBL/GenBank/DDBJ databases">
        <authorList>
            <person name="Fulton L."/>
            <person name="Clifton S."/>
            <person name="Fulton B."/>
            <person name="Xu J."/>
            <person name="Minx P."/>
            <person name="Pepin K.H."/>
            <person name="Johnson M."/>
            <person name="Thiruvilangam P."/>
            <person name="Bhonagiri V."/>
            <person name="Nash W.E."/>
            <person name="Mardis E.R."/>
            <person name="Wilson R.K."/>
        </authorList>
    </citation>
    <scope>NUCLEOTIDE SEQUENCE [LARGE SCALE GENOMIC DNA]</scope>
    <source>
        <strain evidence="6 7">DSM 13814</strain>
    </source>
</reference>
<gene>
    <name evidence="6" type="ORF">DORLON_01726</name>
</gene>
<dbReference type="EMBL" id="AAXB02000008">
    <property type="protein sequence ID" value="EDM62910.1"/>
    <property type="molecule type" value="Genomic_DNA"/>
</dbReference>
<accession>A6BHF0</accession>
<comment type="caution">
    <text evidence="6">The sequence shown here is derived from an EMBL/GenBank/DDBJ whole genome shotgun (WGS) entry which is preliminary data.</text>
</comment>
<evidence type="ECO:0000256" key="4">
    <source>
        <dbReference type="ARBA" id="ARBA00022679"/>
    </source>
</evidence>
<feature type="domain" description="Glycosyltransferase 2-like" evidence="5">
    <location>
        <begin position="15"/>
        <end position="146"/>
    </location>
</feature>